<dbReference type="Gene3D" id="3.40.50.1820">
    <property type="entry name" value="alpha/beta hydrolase"/>
    <property type="match status" value="1"/>
</dbReference>
<sequence>MLEDPAPPNQRSPMGVTTSPSSKEDNLAYISLNPNAQPTVVLIHGAFAAGSDWDLVTPFLTDYHLLIPDMPGHGNSRAVTPFSVDNASRLLRKLIVEHAHDAHAYIVGHSLGAHIAVHLASHYPQVVSRVLLSGFEVFPTTRLSPYVPHLTWAMRRIENSVPRPLVRWLMDGTDIRRSDNTFCTLDLCRQICQPMLASDGWPDPWPQPTLVIAAGKAGLLPTSDHPHDARKLAGIGNRGNNNTRAVMHPQMRHPWNRQAPKLFADTVQKWFRDEPLPAGFIDL</sequence>
<gene>
    <name evidence="3" type="ORF">PV06_09427</name>
</gene>
<dbReference type="InterPro" id="IPR029058">
    <property type="entry name" value="AB_hydrolase_fold"/>
</dbReference>
<evidence type="ECO:0000259" key="2">
    <source>
        <dbReference type="Pfam" id="PF12697"/>
    </source>
</evidence>
<dbReference type="GeneID" id="27361501"/>
<keyword evidence="4" id="KW-1185">Reference proteome</keyword>
<evidence type="ECO:0000313" key="3">
    <source>
        <dbReference type="EMBL" id="KIW38467.1"/>
    </source>
</evidence>
<dbReference type="VEuPathDB" id="FungiDB:PV06_09427"/>
<protein>
    <recommendedName>
        <fullName evidence="2">AB hydrolase-1 domain-containing protein</fullName>
    </recommendedName>
</protein>
<dbReference type="GO" id="GO:0016020">
    <property type="term" value="C:membrane"/>
    <property type="evidence" value="ECO:0007669"/>
    <property type="project" value="TreeGrafter"/>
</dbReference>
<dbReference type="InterPro" id="IPR050266">
    <property type="entry name" value="AB_hydrolase_sf"/>
</dbReference>
<dbReference type="Proteomes" id="UP000053342">
    <property type="component" value="Unassembled WGS sequence"/>
</dbReference>
<dbReference type="PRINTS" id="PR00111">
    <property type="entry name" value="ABHYDROLASE"/>
</dbReference>
<name>A0A0D2BM30_9EURO</name>
<evidence type="ECO:0000313" key="4">
    <source>
        <dbReference type="Proteomes" id="UP000053342"/>
    </source>
</evidence>
<accession>A0A0D2BM30</accession>
<feature type="region of interest" description="Disordered" evidence="1">
    <location>
        <begin position="1"/>
        <end position="22"/>
    </location>
</feature>
<proteinExistence type="predicted"/>
<dbReference type="AlphaFoldDB" id="A0A0D2BM30"/>
<dbReference type="Pfam" id="PF12697">
    <property type="entry name" value="Abhydrolase_6"/>
    <property type="match status" value="1"/>
</dbReference>
<dbReference type="OrthoDB" id="8119704at2759"/>
<organism evidence="3 4">
    <name type="scientific">Exophiala oligosperma</name>
    <dbReference type="NCBI Taxonomy" id="215243"/>
    <lineage>
        <taxon>Eukaryota</taxon>
        <taxon>Fungi</taxon>
        <taxon>Dikarya</taxon>
        <taxon>Ascomycota</taxon>
        <taxon>Pezizomycotina</taxon>
        <taxon>Eurotiomycetes</taxon>
        <taxon>Chaetothyriomycetidae</taxon>
        <taxon>Chaetothyriales</taxon>
        <taxon>Herpotrichiellaceae</taxon>
        <taxon>Exophiala</taxon>
    </lineage>
</organism>
<dbReference type="RefSeq" id="XP_016258683.1">
    <property type="nucleotide sequence ID" value="XM_016410876.1"/>
</dbReference>
<dbReference type="InterPro" id="IPR000073">
    <property type="entry name" value="AB_hydrolase_1"/>
</dbReference>
<feature type="domain" description="AB hydrolase-1" evidence="2">
    <location>
        <begin position="40"/>
        <end position="265"/>
    </location>
</feature>
<dbReference type="STRING" id="215243.A0A0D2BM30"/>
<feature type="compositionally biased region" description="Polar residues" evidence="1">
    <location>
        <begin position="11"/>
        <end position="21"/>
    </location>
</feature>
<feature type="compositionally biased region" description="Pro residues" evidence="1">
    <location>
        <begin position="1"/>
        <end position="10"/>
    </location>
</feature>
<dbReference type="EMBL" id="KN847341">
    <property type="protein sequence ID" value="KIW38467.1"/>
    <property type="molecule type" value="Genomic_DNA"/>
</dbReference>
<dbReference type="SUPFAM" id="SSF53474">
    <property type="entry name" value="alpha/beta-Hydrolases"/>
    <property type="match status" value="1"/>
</dbReference>
<dbReference type="HOGENOM" id="CLU_057358_0_0_1"/>
<dbReference type="PANTHER" id="PTHR43798">
    <property type="entry name" value="MONOACYLGLYCEROL LIPASE"/>
    <property type="match status" value="1"/>
</dbReference>
<evidence type="ECO:0000256" key="1">
    <source>
        <dbReference type="SAM" id="MobiDB-lite"/>
    </source>
</evidence>
<reference evidence="3 4" key="1">
    <citation type="submission" date="2015-01" db="EMBL/GenBank/DDBJ databases">
        <title>The Genome Sequence of Exophiala oligosperma CBS72588.</title>
        <authorList>
            <consortium name="The Broad Institute Genomics Platform"/>
            <person name="Cuomo C."/>
            <person name="de Hoog S."/>
            <person name="Gorbushina A."/>
            <person name="Stielow B."/>
            <person name="Teixiera M."/>
            <person name="Abouelleil A."/>
            <person name="Chapman S.B."/>
            <person name="Priest M."/>
            <person name="Young S.K."/>
            <person name="Wortman J."/>
            <person name="Nusbaum C."/>
            <person name="Birren B."/>
        </authorList>
    </citation>
    <scope>NUCLEOTIDE SEQUENCE [LARGE SCALE GENOMIC DNA]</scope>
    <source>
        <strain evidence="3 4">CBS 72588</strain>
    </source>
</reference>
<dbReference type="PANTHER" id="PTHR43798:SF33">
    <property type="entry name" value="HYDROLASE, PUTATIVE (AFU_ORTHOLOGUE AFUA_2G14860)-RELATED"/>
    <property type="match status" value="1"/>
</dbReference>